<dbReference type="Proteomes" id="UP000474567">
    <property type="component" value="Unassembled WGS sequence"/>
</dbReference>
<dbReference type="InterPro" id="IPR046733">
    <property type="entry name" value="DUF6625"/>
</dbReference>
<proteinExistence type="predicted"/>
<evidence type="ECO:0000313" key="2">
    <source>
        <dbReference type="Proteomes" id="UP000474567"/>
    </source>
</evidence>
<protein>
    <recommendedName>
        <fullName evidence="3">Nucleotide-diphospho-sugar transferase domain-containing protein</fullName>
    </recommendedName>
</protein>
<reference evidence="1 2" key="1">
    <citation type="submission" date="2020-02" db="EMBL/GenBank/DDBJ databases">
        <authorList>
            <person name="Criscuolo A."/>
        </authorList>
    </citation>
    <scope>NUCLEOTIDE SEQUENCE [LARGE SCALE GENOMIC DNA]</scope>
    <source>
        <strain evidence="1">CECT7796</strain>
    </source>
</reference>
<name>A0ABM8KKR8_9FLAO</name>
<sequence length="283" mass="34119">MICMFKPASIACITCWYGEYPWYFPYFLHSCSFNPTIDFYIITDNQEEIKNKPKNVKIVIRILDEIKVLAYKKLGFQINIDTPSKLRDFKPAYGFLFSDIIRKYKFWAFHDIDIVFGSIRTFFPDIILKYDIISSRPQYITGSFCLFRNKEYINRLFMKSKDYKKVFTNPEYFGFEECNFLFEELKRGTSILEIDNRIESMTYIIKKEERESKIKVYYNFLYIDGISKDIEWNKGVLTYDRFLEIMFYHFKEFKTSCALQSVLRPMPMRYSIIKTEILEAKEI</sequence>
<evidence type="ECO:0008006" key="3">
    <source>
        <dbReference type="Google" id="ProtNLM"/>
    </source>
</evidence>
<accession>A0ABM8KKR8</accession>
<dbReference type="Pfam" id="PF20330">
    <property type="entry name" value="DUF6625"/>
    <property type="match status" value="1"/>
</dbReference>
<organism evidence="1 2">
    <name type="scientific">Flavobacterium collinsii</name>
    <dbReference type="NCBI Taxonomy" id="1114861"/>
    <lineage>
        <taxon>Bacteria</taxon>
        <taxon>Pseudomonadati</taxon>
        <taxon>Bacteroidota</taxon>
        <taxon>Flavobacteriia</taxon>
        <taxon>Flavobacteriales</taxon>
        <taxon>Flavobacteriaceae</taxon>
        <taxon>Flavobacterium</taxon>
    </lineage>
</organism>
<evidence type="ECO:0000313" key="1">
    <source>
        <dbReference type="EMBL" id="CAA9199990.1"/>
    </source>
</evidence>
<keyword evidence="2" id="KW-1185">Reference proteome</keyword>
<comment type="caution">
    <text evidence="1">The sequence shown here is derived from an EMBL/GenBank/DDBJ whole genome shotgun (WGS) entry which is preliminary data.</text>
</comment>
<gene>
    <name evidence="1" type="ORF">FLACOL7796_02989</name>
</gene>
<dbReference type="EMBL" id="CADCST010000097">
    <property type="protein sequence ID" value="CAA9199990.1"/>
    <property type="molecule type" value="Genomic_DNA"/>
</dbReference>